<keyword evidence="8" id="KW-0498">Mitosis</keyword>
<evidence type="ECO:0000256" key="7">
    <source>
        <dbReference type="ARBA" id="ARBA00022741"/>
    </source>
</evidence>
<feature type="compositionally biased region" description="Pro residues" evidence="19">
    <location>
        <begin position="1358"/>
        <end position="1368"/>
    </location>
</feature>
<dbReference type="FunFam" id="3.30.200.20:FF:000040">
    <property type="entry name" value="Dual specificity mitogen-activated protein kinase kinase"/>
    <property type="match status" value="1"/>
</dbReference>
<evidence type="ECO:0000256" key="16">
    <source>
        <dbReference type="PROSITE-ProRule" id="PRU00236"/>
    </source>
</evidence>
<dbReference type="InterPro" id="IPR011009">
    <property type="entry name" value="Kinase-like_dom_sf"/>
</dbReference>
<dbReference type="Pfam" id="PF02146">
    <property type="entry name" value="SIR2"/>
    <property type="match status" value="1"/>
</dbReference>
<dbReference type="Gene3D" id="3.30.200.20">
    <property type="entry name" value="Phosphorylase Kinase, domain 1"/>
    <property type="match status" value="1"/>
</dbReference>
<dbReference type="Pfam" id="PF26557">
    <property type="entry name" value="Cullin_AB"/>
    <property type="match status" value="1"/>
</dbReference>
<dbReference type="Pfam" id="PF08672">
    <property type="entry name" value="ANAPC2"/>
    <property type="match status" value="1"/>
</dbReference>
<dbReference type="SMART" id="SM00182">
    <property type="entry name" value="CULLIN"/>
    <property type="match status" value="1"/>
</dbReference>
<feature type="compositionally biased region" description="Basic and acidic residues" evidence="19">
    <location>
        <begin position="345"/>
        <end position="361"/>
    </location>
</feature>
<keyword evidence="12" id="KW-0520">NAD</keyword>
<evidence type="ECO:0000259" key="21">
    <source>
        <dbReference type="PROSITE" id="PS50069"/>
    </source>
</evidence>
<feature type="region of interest" description="Disordered" evidence="19">
    <location>
        <begin position="345"/>
        <end position="466"/>
    </location>
</feature>
<dbReference type="InterPro" id="IPR049613">
    <property type="entry name" value="Byr1-like_cat"/>
</dbReference>
<evidence type="ECO:0000256" key="4">
    <source>
        <dbReference type="ARBA" id="ARBA00022527"/>
    </source>
</evidence>
<keyword evidence="14" id="KW-0131">Cell cycle</keyword>
<dbReference type="InterPro" id="IPR029035">
    <property type="entry name" value="DHS-like_NAD/FAD-binding_dom"/>
</dbReference>
<evidence type="ECO:0000256" key="10">
    <source>
        <dbReference type="ARBA" id="ARBA00022786"/>
    </source>
</evidence>
<keyword evidence="5" id="KW-0132">Cell division</keyword>
<dbReference type="InterPro" id="IPR026591">
    <property type="entry name" value="Sirtuin_cat_small_dom_sf"/>
</dbReference>
<comment type="similarity">
    <text evidence="15">Belongs to the protein kinase superfamily. STE Ser/Thr protein kinase family. MAP kinase kinase subfamily.</text>
</comment>
<feature type="compositionally biased region" description="Acidic residues" evidence="19">
    <location>
        <begin position="1652"/>
        <end position="1661"/>
    </location>
</feature>
<evidence type="ECO:0000256" key="8">
    <source>
        <dbReference type="ARBA" id="ARBA00022776"/>
    </source>
</evidence>
<feature type="binding site" evidence="16">
    <location>
        <position position="202"/>
    </location>
    <ligand>
        <name>Zn(2+)</name>
        <dbReference type="ChEBI" id="CHEBI:29105"/>
    </ligand>
</feature>
<feature type="binding site" evidence="18">
    <location>
        <position position="1482"/>
    </location>
    <ligand>
        <name>ATP</name>
        <dbReference type="ChEBI" id="CHEBI:30616"/>
    </ligand>
</feature>
<proteinExistence type="inferred from homology"/>
<gene>
    <name evidence="23" type="ORF">EVG20_g4649</name>
</gene>
<dbReference type="InterPro" id="IPR014786">
    <property type="entry name" value="ANAPC2_C"/>
</dbReference>
<dbReference type="GO" id="GO:0046872">
    <property type="term" value="F:metal ion binding"/>
    <property type="evidence" value="ECO:0007669"/>
    <property type="project" value="UniProtKB-KW"/>
</dbReference>
<comment type="similarity">
    <text evidence="2">Belongs to the sirtuin family. Class I subfamily.</text>
</comment>
<feature type="binding site" evidence="16">
    <location>
        <position position="175"/>
    </location>
    <ligand>
        <name>Zn(2+)</name>
        <dbReference type="ChEBI" id="CHEBI:29105"/>
    </ligand>
</feature>
<dbReference type="SUPFAM" id="SSF52467">
    <property type="entry name" value="DHS-like NAD/FAD-binding domain"/>
    <property type="match status" value="1"/>
</dbReference>
<feature type="domain" description="Protein kinase" evidence="20">
    <location>
        <begin position="1453"/>
        <end position="1762"/>
    </location>
</feature>
<comment type="subcellular location">
    <subcellularLocation>
        <location evidence="1">Mitochondrion</location>
    </subcellularLocation>
</comment>
<dbReference type="OrthoDB" id="5581181at2759"/>
<keyword evidence="11 18" id="KW-0067">ATP-binding</keyword>
<dbReference type="PANTHER" id="PTHR45957:SF1">
    <property type="entry name" value="ANAPHASE-PROMOTING COMPLEX SUBUNIT 2"/>
    <property type="match status" value="1"/>
</dbReference>
<feature type="domain" description="Deacetylase sirtuin-type" evidence="22">
    <location>
        <begin position="21"/>
        <end position="297"/>
    </location>
</feature>
<dbReference type="SMART" id="SM01013">
    <property type="entry name" value="APC2"/>
    <property type="match status" value="1"/>
</dbReference>
<dbReference type="SUPFAM" id="SSF75632">
    <property type="entry name" value="Cullin homology domain"/>
    <property type="match status" value="1"/>
</dbReference>
<dbReference type="PROSITE" id="PS50011">
    <property type="entry name" value="PROTEIN_KINASE_DOM"/>
    <property type="match status" value="1"/>
</dbReference>
<dbReference type="InterPro" id="IPR044554">
    <property type="entry name" value="ANAPC2"/>
</dbReference>
<dbReference type="CDD" id="cd01408">
    <property type="entry name" value="SIRT1"/>
    <property type="match status" value="1"/>
</dbReference>
<dbReference type="PANTHER" id="PTHR45957">
    <property type="entry name" value="ANAPHASE-PROMOTING COMPLEX SUBUNIT 2"/>
    <property type="match status" value="1"/>
</dbReference>
<feature type="domain" description="Cullin family profile" evidence="21">
    <location>
        <begin position="906"/>
        <end position="1118"/>
    </location>
</feature>
<feature type="compositionally biased region" description="Basic and acidic residues" evidence="19">
    <location>
        <begin position="401"/>
        <end position="418"/>
    </location>
</feature>
<dbReference type="InterPro" id="IPR057975">
    <property type="entry name" value="TPR_ANAPC2"/>
</dbReference>
<dbReference type="EMBL" id="SEOQ01000247">
    <property type="protein sequence ID" value="TFY66442.1"/>
    <property type="molecule type" value="Genomic_DNA"/>
</dbReference>
<dbReference type="PROSITE" id="PS00108">
    <property type="entry name" value="PROTEIN_KINASE_ST"/>
    <property type="match status" value="1"/>
</dbReference>
<dbReference type="InterPro" id="IPR008271">
    <property type="entry name" value="Ser/Thr_kinase_AS"/>
</dbReference>
<feature type="compositionally biased region" description="Polar residues" evidence="19">
    <location>
        <begin position="376"/>
        <end position="393"/>
    </location>
</feature>
<evidence type="ECO:0000256" key="15">
    <source>
        <dbReference type="ARBA" id="ARBA00038035"/>
    </source>
</evidence>
<dbReference type="InterPro" id="IPR016158">
    <property type="entry name" value="Cullin_homology"/>
</dbReference>
<dbReference type="PROSITE" id="PS50305">
    <property type="entry name" value="SIRTUIN"/>
    <property type="match status" value="1"/>
</dbReference>
<evidence type="ECO:0000313" key="24">
    <source>
        <dbReference type="Proteomes" id="UP000298327"/>
    </source>
</evidence>
<evidence type="ECO:0000256" key="12">
    <source>
        <dbReference type="ARBA" id="ARBA00023027"/>
    </source>
</evidence>
<dbReference type="InterPro" id="IPR026590">
    <property type="entry name" value="Ssirtuin_cat_dom"/>
</dbReference>
<dbReference type="Gene3D" id="3.30.230.130">
    <property type="entry name" value="Cullin, Chain C, Domain 2"/>
    <property type="match status" value="1"/>
</dbReference>
<dbReference type="PROSITE" id="PS00107">
    <property type="entry name" value="PROTEIN_KINASE_ATP"/>
    <property type="match status" value="1"/>
</dbReference>
<feature type="binding site" evidence="16">
    <location>
        <position position="178"/>
    </location>
    <ligand>
        <name>Zn(2+)</name>
        <dbReference type="ChEBI" id="CHEBI:29105"/>
    </ligand>
</feature>
<dbReference type="SUPFAM" id="SSF46785">
    <property type="entry name" value="Winged helix' DNA-binding domain"/>
    <property type="match status" value="1"/>
</dbReference>
<evidence type="ECO:0000256" key="3">
    <source>
        <dbReference type="ARBA" id="ARBA00016068"/>
    </source>
</evidence>
<dbReference type="Gene3D" id="3.40.50.1220">
    <property type="entry name" value="TPP-binding domain"/>
    <property type="match status" value="1"/>
</dbReference>
<keyword evidence="6" id="KW-0808">Transferase</keyword>
<evidence type="ECO:0000256" key="2">
    <source>
        <dbReference type="ARBA" id="ARBA00006924"/>
    </source>
</evidence>
<dbReference type="GO" id="GO:0004674">
    <property type="term" value="F:protein serine/threonine kinase activity"/>
    <property type="evidence" value="ECO:0007669"/>
    <property type="project" value="UniProtKB-KW"/>
</dbReference>
<dbReference type="InterPro" id="IPR059120">
    <property type="entry name" value="Cullin-like_AB"/>
</dbReference>
<dbReference type="GO" id="GO:0031625">
    <property type="term" value="F:ubiquitin protein ligase binding"/>
    <property type="evidence" value="ECO:0007669"/>
    <property type="project" value="InterPro"/>
</dbReference>
<evidence type="ECO:0000256" key="19">
    <source>
        <dbReference type="SAM" id="MobiDB-lite"/>
    </source>
</evidence>
<evidence type="ECO:0000256" key="18">
    <source>
        <dbReference type="PROSITE-ProRule" id="PRU10141"/>
    </source>
</evidence>
<evidence type="ECO:0000256" key="9">
    <source>
        <dbReference type="ARBA" id="ARBA00022777"/>
    </source>
</evidence>
<keyword evidence="16" id="KW-0479">Metal-binding</keyword>
<keyword evidence="9" id="KW-0418">Kinase</keyword>
<feature type="region of interest" description="Disordered" evidence="19">
    <location>
        <begin position="1650"/>
        <end position="1703"/>
    </location>
</feature>
<dbReference type="SMART" id="SM00220">
    <property type="entry name" value="S_TKc"/>
    <property type="match status" value="1"/>
</dbReference>
<dbReference type="CDD" id="cd06620">
    <property type="entry name" value="PKc_Byr1_like"/>
    <property type="match status" value="1"/>
</dbReference>
<evidence type="ECO:0000259" key="22">
    <source>
        <dbReference type="PROSITE" id="PS50305"/>
    </source>
</evidence>
<dbReference type="GO" id="GO:0006511">
    <property type="term" value="P:ubiquitin-dependent protein catabolic process"/>
    <property type="evidence" value="ECO:0007669"/>
    <property type="project" value="InterPro"/>
</dbReference>
<dbReference type="Pfam" id="PF00069">
    <property type="entry name" value="Pkinase"/>
    <property type="match status" value="1"/>
</dbReference>
<dbReference type="InterPro" id="IPR000719">
    <property type="entry name" value="Prot_kinase_dom"/>
</dbReference>
<evidence type="ECO:0000256" key="5">
    <source>
        <dbReference type="ARBA" id="ARBA00022618"/>
    </source>
</evidence>
<keyword evidence="4" id="KW-0723">Serine/threonine-protein kinase</keyword>
<dbReference type="InterPro" id="IPR036388">
    <property type="entry name" value="WH-like_DNA-bd_sf"/>
</dbReference>
<dbReference type="SUPFAM" id="SSF56112">
    <property type="entry name" value="Protein kinase-like (PK-like)"/>
    <property type="match status" value="1"/>
</dbReference>
<dbReference type="InterPro" id="IPR036317">
    <property type="entry name" value="Cullin_homology_sf"/>
</dbReference>
<dbReference type="PROSITE" id="PS50069">
    <property type="entry name" value="CULLIN_2"/>
    <property type="match status" value="1"/>
</dbReference>
<comment type="caution">
    <text evidence="23">The sequence shown here is derived from an EMBL/GenBank/DDBJ whole genome shotgun (WGS) entry which is preliminary data.</text>
</comment>
<keyword evidence="16" id="KW-0862">Zinc</keyword>
<comment type="similarity">
    <text evidence="17">Belongs to the cullin family.</text>
</comment>
<dbReference type="STRING" id="205917.A0A4Y9YW48"/>
<keyword evidence="7 18" id="KW-0547">Nucleotide-binding</keyword>
<dbReference type="GO" id="GO:0070979">
    <property type="term" value="P:protein K11-linked ubiquitination"/>
    <property type="evidence" value="ECO:0007669"/>
    <property type="project" value="TreeGrafter"/>
</dbReference>
<dbReference type="Gene3D" id="1.10.10.10">
    <property type="entry name" value="Winged helix-like DNA-binding domain superfamily/Winged helix DNA-binding domain"/>
    <property type="match status" value="1"/>
</dbReference>
<evidence type="ECO:0000256" key="1">
    <source>
        <dbReference type="ARBA" id="ARBA00004173"/>
    </source>
</evidence>
<feature type="region of interest" description="Disordered" evidence="19">
    <location>
        <begin position="1355"/>
        <end position="1401"/>
    </location>
</feature>
<dbReference type="InterPro" id="IPR003000">
    <property type="entry name" value="Sirtuin"/>
</dbReference>
<feature type="binding site" evidence="16">
    <location>
        <position position="199"/>
    </location>
    <ligand>
        <name>Zn(2+)</name>
        <dbReference type="ChEBI" id="CHEBI:29105"/>
    </ligand>
</feature>
<dbReference type="GO" id="GO:0005680">
    <property type="term" value="C:anaphase-promoting complex"/>
    <property type="evidence" value="ECO:0007669"/>
    <property type="project" value="TreeGrafter"/>
</dbReference>
<dbReference type="InterPro" id="IPR017441">
    <property type="entry name" value="Protein_kinase_ATP_BS"/>
</dbReference>
<reference evidence="23 24" key="1">
    <citation type="submission" date="2019-02" db="EMBL/GenBank/DDBJ databases">
        <title>Genome sequencing of the rare red list fungi Dentipellis fragilis.</title>
        <authorList>
            <person name="Buettner E."/>
            <person name="Kellner H."/>
        </authorList>
    </citation>
    <scope>NUCLEOTIDE SEQUENCE [LARGE SCALE GENOMIC DNA]</scope>
    <source>
        <strain evidence="23 24">DSM 105465</strain>
    </source>
</reference>
<evidence type="ECO:0000313" key="23">
    <source>
        <dbReference type="EMBL" id="TFY66442.1"/>
    </source>
</evidence>
<evidence type="ECO:0000256" key="6">
    <source>
        <dbReference type="ARBA" id="ARBA00022679"/>
    </source>
</evidence>
<evidence type="ECO:0000256" key="13">
    <source>
        <dbReference type="ARBA" id="ARBA00023128"/>
    </source>
</evidence>
<sequence>MDISDLDLLESLIPDLSPQKPIFKDKTISSVAKFITSEECKNIFVMLGAGVSTSAGIPDFRSPGTGLYVSSCSCRHRGLLNSTQSNLARLDLPYPEAVFEINFFRNNPLPFYSLAKELYPGKFRPTISHSFVKLLAKKSLLRMCFTQNIDTLERRAGVPENKIVEAHGSFATQRCIDCKTPYDREKIKQAIHEGTIPRCEECDGLVKPDIVFFGEALPDSFIRGVPLLSQADLLIIMGTSLTVHPFASLSYLVPEGCPRVLINLDPAGNLGHHVNDVVLLGKCDDIVRELCKELGWEDELLEEWEATKDTLEKDEMTAAELAASRTAEEEIEELVADVERALEISDAGKAEEEKKETEEASKVSSANEPRKEESEATTSAGHVTTEESQSTHAAPSEETEDRSLPQEETKEVSTKTEEENFGEQSTTHPNASARTRNCASTRRAHSRARQVLVTSTSPRRVASKVAGAPQRPPFFLNSLASSHFSLAYLSEDPVAKTENIAGSRSASMASDALRTQVSTKWQDAFSRLNRGAPGITGLLYCSEAWKIAVDFLYPRDLGDPPKDFNSEDVRKAFDVLMQCRMLPMLLECFVESLRKRQYLITRDIDLHMAQYEATEDPDIIGRLVLRLAEWYKAWAPGGDPARLGQTITSTYNVNFQTHVFSVLPPTFAGGFKKLVTATLVQHTDPYSDAPSSVQDPNLWPSFELLGLVDRYESLIASVCYEHIENHVLETCSQKWDELLLGKLREWMADKVVPWMLLPYARGAKNAEEARTMLQGVGSRFDYHVCKTLCDLRTKEIFDIIIDHPDSTPALQDLKECLQRVDQRSQLVQTLRKANKKRLLHPGADTRDILTQYVSIIRCLRIIDPPGVLLFKVADPIRQRPDTIRCIVASLVGDGESGESLVDDNEPIQPLQSAQIDDYMDPSWEPEPIDAGPDFRTNKPSDVISTLVSIYDSKDLFVKELQVLLAQRLLAITDGNYEKERRNIEILKIRFGEAALQVCEVMLKDMTDSRRIDQHVQSQKSSIMHPTIISKHFWPPLQSSTFNMPGQFKDIQESYAREYITFKPDKKLRWLAHLGTVHLEIELQDRTVNVDVTPLEAAFIELFTENDVWTVKDLVSRVGNVDRTAALKALLTWVDHGVLKEDGEEQYRLLEEADLSGSGRHAMPRVKVEEQPTVLSVQQQQAEQMKVFWKFIEGMLTNLGTLSLDRIQTMLKFAPGYDRTVEQLAAFMEAARREGLVTVKDGMNRFSGRYGRGTEPRGWIVPSGSEHPVRRRADIIKASLGVEICPVPVSVRNQAFSSTLLSLLLPSPTTPPTISVVKRYAQASSVSPFFVPVATSDMATPLRKKRNFRGLQLEVATEPAPPPPAPEPIPTRLAPAAGGKKRPPPMTLKTTKPAAASNGATDNGLLSVTDGPTSAPPTGSLSAHRLTYHSTLSSTLAKLDMNAETKYDLRDEDLKDLKELGQGNGGSVKKVEHVPTHTIMAKKIVLIDAKPSVRKQILRELQIMHDCSSGYIISFYGAFLSDPNICICMEYMDKGSLDGIYKRIGAIDIDVVAKVALAVLEGLTYLYDVHRIIHRDIKPSNILFNSKGQIKICDFGVSGELINSIADTFVGTSTYMSPERIQGAQYTVKSDVWSLGISLIELALGRFPFSDSASDDDSDLSDFEGTLSPSKPMPMTLPPKSKPRDSEKDAKKNRRKSKGVSLQGGGMTMSILELLQHIVNEPAPRLTPEGRYPQIADDFINGCLLKDPELRKTPKDLLNHPWILQARNSTFDLETWASTF</sequence>
<dbReference type="GO" id="GO:0005739">
    <property type="term" value="C:mitochondrion"/>
    <property type="evidence" value="ECO:0007669"/>
    <property type="project" value="UniProtKB-SubCell"/>
</dbReference>
<evidence type="ECO:0000256" key="11">
    <source>
        <dbReference type="ARBA" id="ARBA00022840"/>
    </source>
</evidence>
<dbReference type="GO" id="GO:0070403">
    <property type="term" value="F:NAD+ binding"/>
    <property type="evidence" value="ECO:0007669"/>
    <property type="project" value="InterPro"/>
</dbReference>
<organism evidence="23 24">
    <name type="scientific">Dentipellis fragilis</name>
    <dbReference type="NCBI Taxonomy" id="205917"/>
    <lineage>
        <taxon>Eukaryota</taxon>
        <taxon>Fungi</taxon>
        <taxon>Dikarya</taxon>
        <taxon>Basidiomycota</taxon>
        <taxon>Agaricomycotina</taxon>
        <taxon>Agaricomycetes</taxon>
        <taxon>Russulales</taxon>
        <taxon>Hericiaceae</taxon>
        <taxon>Dentipellis</taxon>
    </lineage>
</organism>
<dbReference type="GO" id="GO:0051301">
    <property type="term" value="P:cell division"/>
    <property type="evidence" value="ECO:0007669"/>
    <property type="project" value="UniProtKB-KW"/>
</dbReference>
<dbReference type="GO" id="GO:0007091">
    <property type="term" value="P:metaphase/anaphase transition of mitotic cell cycle"/>
    <property type="evidence" value="ECO:0007669"/>
    <property type="project" value="TreeGrafter"/>
</dbReference>
<dbReference type="GO" id="GO:0005524">
    <property type="term" value="F:ATP binding"/>
    <property type="evidence" value="ECO:0007669"/>
    <property type="project" value="UniProtKB-UniRule"/>
</dbReference>
<evidence type="ECO:0000256" key="14">
    <source>
        <dbReference type="ARBA" id="ARBA00023306"/>
    </source>
</evidence>
<dbReference type="Gene3D" id="1.10.510.10">
    <property type="entry name" value="Transferase(Phosphotransferase) domain 1"/>
    <property type="match status" value="1"/>
</dbReference>
<evidence type="ECO:0000256" key="17">
    <source>
        <dbReference type="PROSITE-ProRule" id="PRU00330"/>
    </source>
</evidence>
<evidence type="ECO:0000259" key="20">
    <source>
        <dbReference type="PROSITE" id="PS50011"/>
    </source>
</evidence>
<feature type="active site" description="Proton acceptor" evidence="16">
    <location>
        <position position="167"/>
    </location>
</feature>
<name>A0A4Y9YW48_9AGAM</name>
<keyword evidence="24" id="KW-1185">Reference proteome</keyword>
<dbReference type="Gene3D" id="1.20.1310.10">
    <property type="entry name" value="Cullin Repeats"/>
    <property type="match status" value="1"/>
</dbReference>
<feature type="compositionally biased region" description="Polar residues" evidence="19">
    <location>
        <begin position="422"/>
        <end position="440"/>
    </location>
</feature>
<protein>
    <recommendedName>
        <fullName evidence="3">Anaphase-promoting complex subunit 2</fullName>
    </recommendedName>
</protein>
<accession>A0A4Y9YW48</accession>
<dbReference type="Gene3D" id="3.30.1600.10">
    <property type="entry name" value="SIR2/SIRT2 'Small Domain"/>
    <property type="match status" value="1"/>
</dbReference>
<dbReference type="InterPro" id="IPR036390">
    <property type="entry name" value="WH_DNA-bd_sf"/>
</dbReference>
<keyword evidence="13" id="KW-0496">Mitochondrion</keyword>
<dbReference type="Pfam" id="PF25773">
    <property type="entry name" value="TPR_ANAPC2"/>
    <property type="match status" value="1"/>
</dbReference>
<keyword evidence="10" id="KW-0833">Ubl conjugation pathway</keyword>
<dbReference type="Proteomes" id="UP000298327">
    <property type="component" value="Unassembled WGS sequence"/>
</dbReference>